<gene>
    <name evidence="2" type="ORF">ALECFALPRED_000213</name>
</gene>
<dbReference type="EMBL" id="CAJPDR010000010">
    <property type="protein sequence ID" value="CAF9905305.1"/>
    <property type="molecule type" value="Genomic_DNA"/>
</dbReference>
<evidence type="ECO:0000256" key="1">
    <source>
        <dbReference type="SAM" id="MobiDB-lite"/>
    </source>
</evidence>
<organism evidence="2 3">
    <name type="scientific">Alectoria fallacina</name>
    <dbReference type="NCBI Taxonomy" id="1903189"/>
    <lineage>
        <taxon>Eukaryota</taxon>
        <taxon>Fungi</taxon>
        <taxon>Dikarya</taxon>
        <taxon>Ascomycota</taxon>
        <taxon>Pezizomycotina</taxon>
        <taxon>Lecanoromycetes</taxon>
        <taxon>OSLEUM clade</taxon>
        <taxon>Lecanoromycetidae</taxon>
        <taxon>Lecanorales</taxon>
        <taxon>Lecanorineae</taxon>
        <taxon>Parmeliaceae</taxon>
        <taxon>Alectoria</taxon>
    </lineage>
</organism>
<proteinExistence type="predicted"/>
<feature type="region of interest" description="Disordered" evidence="1">
    <location>
        <begin position="327"/>
        <end position="354"/>
    </location>
</feature>
<feature type="compositionally biased region" description="Polar residues" evidence="1">
    <location>
        <begin position="327"/>
        <end position="350"/>
    </location>
</feature>
<reference evidence="2" key="1">
    <citation type="submission" date="2021-03" db="EMBL/GenBank/DDBJ databases">
        <authorList>
            <person name="Tagirdzhanova G."/>
        </authorList>
    </citation>
    <scope>NUCLEOTIDE SEQUENCE</scope>
</reference>
<feature type="region of interest" description="Disordered" evidence="1">
    <location>
        <begin position="1"/>
        <end position="80"/>
    </location>
</feature>
<keyword evidence="3" id="KW-1185">Reference proteome</keyword>
<comment type="caution">
    <text evidence="2">The sequence shown here is derived from an EMBL/GenBank/DDBJ whole genome shotgun (WGS) entry which is preliminary data.</text>
</comment>
<accession>A0A8H3I2Y9</accession>
<evidence type="ECO:0000313" key="3">
    <source>
        <dbReference type="Proteomes" id="UP000664203"/>
    </source>
</evidence>
<protein>
    <submittedName>
        <fullName evidence="2">Uncharacterized protein</fullName>
    </submittedName>
</protein>
<feature type="region of interest" description="Disordered" evidence="1">
    <location>
        <begin position="133"/>
        <end position="169"/>
    </location>
</feature>
<dbReference type="OrthoDB" id="5394991at2759"/>
<name>A0A8H3I2Y9_9LECA</name>
<feature type="compositionally biased region" description="Polar residues" evidence="1">
    <location>
        <begin position="13"/>
        <end position="28"/>
    </location>
</feature>
<dbReference type="Proteomes" id="UP000664203">
    <property type="component" value="Unassembled WGS sequence"/>
</dbReference>
<dbReference type="AlphaFoldDB" id="A0A8H3I2Y9"/>
<sequence length="493" mass="53804">MVDSYLRPPTERSMLNSSSGRFNHSPYTESPHLGPSFEAPHLSSSMEEPLPGPATGSFEFSRSTESSNLDPSTKFSQLNSSTEFSCLSPSTEALYLDTSKQTPHISPSMEKPHLCPPTEQFELSASTECSNLGLSTELSHPSSSQQSSNLSSSTEPSHLDPSTEPLQPQKLIMGPAAKRKGRLPLSFANHRDEKRGAAFYFAHSAHKYMTVGTIRLGFWATNKDMGQLWETVEGEMRGRDLLFLNKSRVAVQVGVSAALKAKRLEAVDASIERLEHFRNMMTIVDEYPDYKTHMRSNLVAHCMMRWSKRKGNKPTGTLVPAAAQNSSQLTPLSTTATRSAPTQTGIQAPATSRIDLSGPPLGSQTISIGANGVADVITYLPLHLVPADNTLKMLDLPNDEMKPKLQPEDLSFDLLKTLVSQDRALDGTFSVTSPELEINIMNERVFQTVVHILLVKGSKLEFMICDSNLLLGVLVSDDGFALSQIGEIVGVGA</sequence>
<feature type="compositionally biased region" description="Polar residues" evidence="1">
    <location>
        <begin position="58"/>
        <end position="80"/>
    </location>
</feature>
<feature type="compositionally biased region" description="Low complexity" evidence="1">
    <location>
        <begin position="134"/>
        <end position="156"/>
    </location>
</feature>
<evidence type="ECO:0000313" key="2">
    <source>
        <dbReference type="EMBL" id="CAF9905305.1"/>
    </source>
</evidence>